<evidence type="ECO:0000313" key="2">
    <source>
        <dbReference type="EMBL" id="KAH9515836.1"/>
    </source>
</evidence>
<proteinExistence type="predicted"/>
<reference evidence="2" key="2">
    <citation type="journal article" date="2022" name="Res Sq">
        <title>Comparative Genomics Reveals Insights into the Divergent Evolution of Astigmatic Mites and Household Pest Adaptations.</title>
        <authorList>
            <person name="Xiong Q."/>
            <person name="Wan A.T.-Y."/>
            <person name="Liu X.-Y."/>
            <person name="Fung C.S.-H."/>
            <person name="Xiao X."/>
            <person name="Malainual N."/>
            <person name="Hou J."/>
            <person name="Wang L."/>
            <person name="Wang M."/>
            <person name="Yang K."/>
            <person name="Cui Y."/>
            <person name="Leung E."/>
            <person name="Nong W."/>
            <person name="Shin S.-K."/>
            <person name="Au S."/>
            <person name="Jeong K.Y."/>
            <person name="Chew F.T."/>
            <person name="Hui J."/>
            <person name="Leung T.F."/>
            <person name="Tungtrongchitr A."/>
            <person name="Zhong N."/>
            <person name="Liu Z."/>
            <person name="Tsui S."/>
        </authorList>
    </citation>
    <scope>NUCLEOTIDE SEQUENCE</scope>
    <source>
        <strain evidence="2">Derf</strain>
        <tissue evidence="2">Whole organism</tissue>
    </source>
</reference>
<dbReference type="EMBL" id="ASGP02000003">
    <property type="protein sequence ID" value="KAH9515836.1"/>
    <property type="molecule type" value="Genomic_DNA"/>
</dbReference>
<gene>
    <name evidence="2" type="ORF">DERF_006611</name>
</gene>
<organism evidence="2 3">
    <name type="scientific">Dermatophagoides farinae</name>
    <name type="common">American house dust mite</name>
    <dbReference type="NCBI Taxonomy" id="6954"/>
    <lineage>
        <taxon>Eukaryota</taxon>
        <taxon>Metazoa</taxon>
        <taxon>Ecdysozoa</taxon>
        <taxon>Arthropoda</taxon>
        <taxon>Chelicerata</taxon>
        <taxon>Arachnida</taxon>
        <taxon>Acari</taxon>
        <taxon>Acariformes</taxon>
        <taxon>Sarcoptiformes</taxon>
        <taxon>Astigmata</taxon>
        <taxon>Psoroptidia</taxon>
        <taxon>Analgoidea</taxon>
        <taxon>Pyroglyphidae</taxon>
        <taxon>Dermatophagoidinae</taxon>
        <taxon>Dermatophagoides</taxon>
    </lineage>
</organism>
<comment type="caution">
    <text evidence="2">The sequence shown here is derived from an EMBL/GenBank/DDBJ whole genome shotgun (WGS) entry which is preliminary data.</text>
</comment>
<dbReference type="Proteomes" id="UP000790347">
    <property type="component" value="Unassembled WGS sequence"/>
</dbReference>
<evidence type="ECO:0000313" key="3">
    <source>
        <dbReference type="Proteomes" id="UP000790347"/>
    </source>
</evidence>
<reference evidence="2" key="1">
    <citation type="submission" date="2013-05" db="EMBL/GenBank/DDBJ databases">
        <authorList>
            <person name="Yim A.K.Y."/>
            <person name="Chan T.F."/>
            <person name="Ji K.M."/>
            <person name="Liu X.Y."/>
            <person name="Zhou J.W."/>
            <person name="Li R.Q."/>
            <person name="Yang K.Y."/>
            <person name="Li J."/>
            <person name="Li M."/>
            <person name="Law P.T.W."/>
            <person name="Wu Y.L."/>
            <person name="Cai Z.L."/>
            <person name="Qin H."/>
            <person name="Bao Y."/>
            <person name="Leung R.K.K."/>
            <person name="Ng P.K.S."/>
            <person name="Zou J."/>
            <person name="Zhong X.J."/>
            <person name="Ran P.X."/>
            <person name="Zhong N.S."/>
            <person name="Liu Z.G."/>
            <person name="Tsui S.K.W."/>
        </authorList>
    </citation>
    <scope>NUCLEOTIDE SEQUENCE</scope>
    <source>
        <strain evidence="2">Derf</strain>
        <tissue evidence="2">Whole organism</tissue>
    </source>
</reference>
<feature type="region of interest" description="Disordered" evidence="1">
    <location>
        <begin position="1"/>
        <end position="24"/>
    </location>
</feature>
<sequence length="96" mass="11279">MNQIITIPDFFNDDDDDDERNAPKKEMKIKTMVVEEEEREKTFQFLPGVNLGWLVTLFIIGGRKKLWTENDPIHHIKGFISDQDKKSFSFFAIENS</sequence>
<protein>
    <submittedName>
        <fullName evidence="2">Uncharacterized protein</fullName>
    </submittedName>
</protein>
<evidence type="ECO:0000256" key="1">
    <source>
        <dbReference type="SAM" id="MobiDB-lite"/>
    </source>
</evidence>
<name>A0A922I0I2_DERFA</name>
<keyword evidence="3" id="KW-1185">Reference proteome</keyword>
<dbReference type="AlphaFoldDB" id="A0A922I0I2"/>
<accession>A0A922I0I2</accession>